<reference evidence="4 5" key="1">
    <citation type="submission" date="2020-07" db="EMBL/GenBank/DDBJ databases">
        <title>Genomic Encyclopedia of Type Strains, Phase IV (KMG-V): Genome sequencing to study the core and pangenomes of soil and plant-associated prokaryotes.</title>
        <authorList>
            <person name="Whitman W."/>
        </authorList>
    </citation>
    <scope>NUCLEOTIDE SEQUENCE [LARGE SCALE GENOMIC DNA]</scope>
    <source>
        <strain evidence="4 5">RH2WT43</strain>
    </source>
</reference>
<dbReference type="AlphaFoldDB" id="A0A839EW80"/>
<feature type="repeat" description="ANK" evidence="3">
    <location>
        <begin position="295"/>
        <end position="328"/>
    </location>
</feature>
<organism evidence="4 5">
    <name type="scientific">Dokdonella fugitiva</name>
    <dbReference type="NCBI Taxonomy" id="328517"/>
    <lineage>
        <taxon>Bacteria</taxon>
        <taxon>Pseudomonadati</taxon>
        <taxon>Pseudomonadota</taxon>
        <taxon>Gammaproteobacteria</taxon>
        <taxon>Lysobacterales</taxon>
        <taxon>Rhodanobacteraceae</taxon>
        <taxon>Dokdonella</taxon>
    </lineage>
</organism>
<dbReference type="EMBL" id="JACGXL010000001">
    <property type="protein sequence ID" value="MBA8886626.1"/>
    <property type="molecule type" value="Genomic_DNA"/>
</dbReference>
<name>A0A839EW80_9GAMM</name>
<dbReference type="RefSeq" id="WP_182529690.1">
    <property type="nucleotide sequence ID" value="NZ_JACGXL010000001.1"/>
</dbReference>
<dbReference type="Proteomes" id="UP000550401">
    <property type="component" value="Unassembled WGS sequence"/>
</dbReference>
<keyword evidence="1" id="KW-0677">Repeat</keyword>
<evidence type="ECO:0000256" key="1">
    <source>
        <dbReference type="ARBA" id="ARBA00022737"/>
    </source>
</evidence>
<dbReference type="PANTHER" id="PTHR24198:SF165">
    <property type="entry name" value="ANKYRIN REPEAT-CONTAINING PROTEIN-RELATED"/>
    <property type="match status" value="1"/>
</dbReference>
<feature type="repeat" description="ANK" evidence="3">
    <location>
        <begin position="236"/>
        <end position="268"/>
    </location>
</feature>
<feature type="repeat" description="ANK" evidence="3">
    <location>
        <begin position="429"/>
        <end position="461"/>
    </location>
</feature>
<evidence type="ECO:0000313" key="5">
    <source>
        <dbReference type="Proteomes" id="UP000550401"/>
    </source>
</evidence>
<gene>
    <name evidence="4" type="ORF">FHW12_000817</name>
</gene>
<sequence length="520" mass="55863">MKSLPQRPDLDQLKKQAKELLVAYRSGERDALERLRASLPAAHGRDDAAIAALGLRLHDAQSCLAREYGFASWAQLKQFVETQAVDLDAAERLRRWKAWAFGGGFQSARPQLAARLLREHPRMLDAEPVLACAIGDVATVRARLAADSGWVDARGEGWTRTPLVAACFSAFVRLPEFAAGVREVVALLLAAGANPDDATEDAEFPGDPLSVLYAAAGRNHDVALTRMLLDAGANPDDNESLYHAVEGADIECVRLLLAAGARVSGTNAMGHVLDYERPDYLRLLLAHGGDPNERGGDGPLPHALRRRRSAAIVKILLDAGADPNARNAHGATALKIAAHMGMTDVVALLREAGAVDDAPADERERFVVACASGDRETAASIRARHPDIVDKLDEMQLRLLPELAASGADDGVRVMVEFGWPVAVRGGDIGGSALNWAVFRGDSALAAFLLAHGARYDERHNYNDNVYGTLSFASLNLADEKPGDWLGCARALIAGGSPIPDPRYAFAEDVAAYFDELRSR</sequence>
<dbReference type="SMART" id="SM00248">
    <property type="entry name" value="ANK"/>
    <property type="match status" value="6"/>
</dbReference>
<evidence type="ECO:0000313" key="4">
    <source>
        <dbReference type="EMBL" id="MBA8886626.1"/>
    </source>
</evidence>
<keyword evidence="2 3" id="KW-0040">ANK repeat</keyword>
<dbReference type="Gene3D" id="1.25.40.20">
    <property type="entry name" value="Ankyrin repeat-containing domain"/>
    <property type="match status" value="3"/>
</dbReference>
<evidence type="ECO:0000256" key="2">
    <source>
        <dbReference type="ARBA" id="ARBA00023043"/>
    </source>
</evidence>
<proteinExistence type="predicted"/>
<comment type="caution">
    <text evidence="4">The sequence shown here is derived from an EMBL/GenBank/DDBJ whole genome shotgun (WGS) entry which is preliminary data.</text>
</comment>
<protein>
    <submittedName>
        <fullName evidence="4">Ankyrin repeat protein</fullName>
    </submittedName>
</protein>
<dbReference type="InterPro" id="IPR002110">
    <property type="entry name" value="Ankyrin_rpt"/>
</dbReference>
<dbReference type="InterPro" id="IPR036770">
    <property type="entry name" value="Ankyrin_rpt-contain_sf"/>
</dbReference>
<accession>A0A839EW80</accession>
<dbReference type="PANTHER" id="PTHR24198">
    <property type="entry name" value="ANKYRIN REPEAT AND PROTEIN KINASE DOMAIN-CONTAINING PROTEIN"/>
    <property type="match status" value="1"/>
</dbReference>
<dbReference type="Pfam" id="PF12796">
    <property type="entry name" value="Ank_2"/>
    <property type="match status" value="2"/>
</dbReference>
<keyword evidence="5" id="KW-1185">Reference proteome</keyword>
<dbReference type="PROSITE" id="PS50297">
    <property type="entry name" value="ANK_REP_REGION"/>
    <property type="match status" value="2"/>
</dbReference>
<feature type="repeat" description="ANK" evidence="3">
    <location>
        <begin position="329"/>
        <end position="354"/>
    </location>
</feature>
<dbReference type="PROSITE" id="PS50088">
    <property type="entry name" value="ANK_REPEAT"/>
    <property type="match status" value="4"/>
</dbReference>
<evidence type="ECO:0000256" key="3">
    <source>
        <dbReference type="PROSITE-ProRule" id="PRU00023"/>
    </source>
</evidence>
<dbReference type="SUPFAM" id="SSF48403">
    <property type="entry name" value="Ankyrin repeat"/>
    <property type="match status" value="2"/>
</dbReference>